<dbReference type="GO" id="GO:0017061">
    <property type="term" value="F:S-methyl-5-thioadenosine phosphorylase activity"/>
    <property type="evidence" value="ECO:0007669"/>
    <property type="project" value="UniProtKB-UniRule"/>
</dbReference>
<name>A0A1W0WAQ8_HYPEX</name>
<evidence type="ECO:0000313" key="7">
    <source>
        <dbReference type="EMBL" id="OQV12305.1"/>
    </source>
</evidence>
<dbReference type="InterPro" id="IPR010044">
    <property type="entry name" value="MTAP"/>
</dbReference>
<evidence type="ECO:0000313" key="8">
    <source>
        <dbReference type="Proteomes" id="UP000192578"/>
    </source>
</evidence>
<dbReference type="GO" id="GO:0005829">
    <property type="term" value="C:cytosol"/>
    <property type="evidence" value="ECO:0007669"/>
    <property type="project" value="TreeGrafter"/>
</dbReference>
<comment type="caution">
    <text evidence="7">The sequence shown here is derived from an EMBL/GenBank/DDBJ whole genome shotgun (WGS) entry which is preliminary data.</text>
</comment>
<feature type="binding site" evidence="4">
    <location>
        <begin position="54"/>
        <end position="55"/>
    </location>
    <ligand>
        <name>phosphate</name>
        <dbReference type="ChEBI" id="CHEBI:43474"/>
    </ligand>
</feature>
<dbReference type="NCBIfam" id="TIGR01694">
    <property type="entry name" value="MTAP"/>
    <property type="match status" value="1"/>
</dbReference>
<feature type="binding site" evidence="4">
    <location>
        <position position="191"/>
    </location>
    <ligand>
        <name>phosphate</name>
        <dbReference type="ChEBI" id="CHEBI:43474"/>
    </ligand>
</feature>
<comment type="function">
    <text evidence="4">Catalyzes the reversible phosphorylation of S-methyl-5'-thioadenosine (MTA) to adenine and 5-methylthioribose-1-phosphate. Involved in the breakdown of MTA, a major by-product of polyamine biosynthesis. Responsible for the first step in the methionine salvage pathway after MTA has been generated from S-adenosylmethionine. Has broad substrate specificity with 6-aminopurine nucleosides as preferred substrates.</text>
</comment>
<dbReference type="GO" id="GO:0006166">
    <property type="term" value="P:purine ribonucleoside salvage"/>
    <property type="evidence" value="ECO:0007669"/>
    <property type="project" value="UniProtKB-KW"/>
</dbReference>
<evidence type="ECO:0000256" key="5">
    <source>
        <dbReference type="SAM" id="MobiDB-lite"/>
    </source>
</evidence>
<dbReference type="AlphaFoldDB" id="A0A1W0WAQ8"/>
<keyword evidence="1 4" id="KW-0328">Glycosyltransferase</keyword>
<dbReference type="OrthoDB" id="431409at2759"/>
<dbReference type="InterPro" id="IPR035994">
    <property type="entry name" value="Nucleoside_phosphorylase_sf"/>
</dbReference>
<dbReference type="PANTHER" id="PTHR42679">
    <property type="entry name" value="S-METHYL-5'-THIOADENOSINE PHOSPHORYLASE"/>
    <property type="match status" value="1"/>
</dbReference>
<evidence type="ECO:0000259" key="6">
    <source>
        <dbReference type="Pfam" id="PF01048"/>
    </source>
</evidence>
<dbReference type="PANTHER" id="PTHR42679:SF2">
    <property type="entry name" value="S-METHYL-5'-THIOADENOSINE PHOSPHORYLASE"/>
    <property type="match status" value="1"/>
</dbReference>
<dbReference type="UniPathway" id="UPA00904">
    <property type="reaction ID" value="UER00873"/>
</dbReference>
<dbReference type="EC" id="2.4.2.28" evidence="4"/>
<dbReference type="InterPro" id="IPR018099">
    <property type="entry name" value="Purine_phosphorylase-2_CS"/>
</dbReference>
<feature type="site" description="Important for substrate specificity" evidence="4">
    <location>
        <position position="172"/>
    </location>
</feature>
<comment type="catalytic activity">
    <reaction evidence="4">
        <text>S-methyl-5'-thioadenosine + phosphate = 5-(methylsulfanyl)-alpha-D-ribose 1-phosphate + adenine</text>
        <dbReference type="Rhea" id="RHEA:11852"/>
        <dbReference type="ChEBI" id="CHEBI:16708"/>
        <dbReference type="ChEBI" id="CHEBI:17509"/>
        <dbReference type="ChEBI" id="CHEBI:43474"/>
        <dbReference type="ChEBI" id="CHEBI:58533"/>
        <dbReference type="EC" id="2.4.2.28"/>
    </reaction>
</comment>
<feature type="binding site" evidence="4">
    <location>
        <position position="190"/>
    </location>
    <ligand>
        <name>substrate</name>
    </ligand>
</feature>
<dbReference type="Gene3D" id="3.40.50.1580">
    <property type="entry name" value="Nucleoside phosphorylase domain"/>
    <property type="match status" value="1"/>
</dbReference>
<keyword evidence="3 4" id="KW-0660">Purine salvage</keyword>
<dbReference type="CDD" id="cd09010">
    <property type="entry name" value="MTAP_SsMTAPII_like_MTIP"/>
    <property type="match status" value="1"/>
</dbReference>
<feature type="domain" description="Nucleoside phosphorylase" evidence="6">
    <location>
        <begin position="5"/>
        <end position="248"/>
    </location>
</feature>
<dbReference type="GO" id="GO:0019509">
    <property type="term" value="P:L-methionine salvage from methylthioadenosine"/>
    <property type="evidence" value="ECO:0007669"/>
    <property type="project" value="UniProtKB-UniRule"/>
</dbReference>
<proteinExistence type="inferred from homology"/>
<dbReference type="InterPro" id="IPR000845">
    <property type="entry name" value="Nucleoside_phosphorylase_d"/>
</dbReference>
<evidence type="ECO:0000256" key="4">
    <source>
        <dbReference type="HAMAP-Rule" id="MF_03155"/>
    </source>
</evidence>
<sequence length="315" mass="34452">MGKIKIGIIGGTGLDEPNILKNPVAKEVHTRYGAPSDRLIAGQIHGVDVVLLARHGRNHTIHPSQVNYRANLWALKEEGCTHVVVTNAVGSLQEHIAPGDIVIMDQFVDRTTKREQTFYDGTVKSPPGICHIPMAYPFDQETRQILIGVADELKVKYHPTGTITVIEGPRYSTKAESLLFRSWNCDIIGMTSVPEVVLANELGLAYAAIGLVTDTDCWKDGEHVTADLVVQRFKEFATLVVEILSRSIEKMKDYDWGPMIARREKMLVDAIMVPKERTHSAAAAADSNPKGGSGDSARTVSPTGAPAQLVERDLP</sequence>
<comment type="pathway">
    <text evidence="4">Amino-acid biosynthesis; L-methionine biosynthesis via salvage pathway; S-methyl-5-thio-alpha-D-ribose 1-phosphate from S-methyl-5'-thioadenosine (phosphorylase route): step 1/1.</text>
</comment>
<keyword evidence="8" id="KW-1185">Reference proteome</keyword>
<accession>A0A1W0WAQ8</accession>
<comment type="subcellular location">
    <subcellularLocation>
        <location evidence="4">Cytoplasm</location>
    </subcellularLocation>
    <subcellularLocation>
        <location evidence="4">Nucleus</location>
    </subcellularLocation>
</comment>
<feature type="binding site" evidence="4">
    <location>
        <position position="12"/>
    </location>
    <ligand>
        <name>phosphate</name>
        <dbReference type="ChEBI" id="CHEBI:43474"/>
    </ligand>
</feature>
<dbReference type="HAMAP" id="MF_01963">
    <property type="entry name" value="MTAP"/>
    <property type="match status" value="1"/>
</dbReference>
<keyword evidence="2 4" id="KW-0808">Transferase</keyword>
<dbReference type="SUPFAM" id="SSF53167">
    <property type="entry name" value="Purine and uridine phosphorylases"/>
    <property type="match status" value="1"/>
</dbReference>
<evidence type="ECO:0000256" key="2">
    <source>
        <dbReference type="ARBA" id="ARBA00022679"/>
    </source>
</evidence>
<keyword evidence="4" id="KW-0539">Nucleus</keyword>
<feature type="region of interest" description="Disordered" evidence="5">
    <location>
        <begin position="279"/>
        <end position="315"/>
    </location>
</feature>
<comment type="similarity">
    <text evidence="4">Belongs to the PNP/MTAP phosphorylase family. MTAP subfamily.</text>
</comment>
<evidence type="ECO:0000256" key="1">
    <source>
        <dbReference type="ARBA" id="ARBA00022676"/>
    </source>
</evidence>
<protein>
    <recommendedName>
        <fullName evidence="4">S-methyl-5'-thioadenosine phosphorylase</fullName>
        <ecNumber evidence="4">2.4.2.28</ecNumber>
    </recommendedName>
    <alternativeName>
        <fullName evidence="4">5'-methylthioadenosine phosphorylase</fullName>
        <shortName evidence="4">MTA phosphorylase</shortName>
        <shortName evidence="4">MTAP</shortName>
        <shortName evidence="4">MTAPase</shortName>
    </alternativeName>
</protein>
<feature type="site" description="Important for substrate specificity" evidence="4">
    <location>
        <position position="226"/>
    </location>
</feature>
<dbReference type="GO" id="GO:0005634">
    <property type="term" value="C:nucleus"/>
    <property type="evidence" value="ECO:0007669"/>
    <property type="project" value="UniProtKB-SubCell"/>
</dbReference>
<dbReference type="Proteomes" id="UP000192578">
    <property type="component" value="Unassembled WGS sequence"/>
</dbReference>
<feature type="binding site" evidence="4">
    <location>
        <begin position="214"/>
        <end position="216"/>
    </location>
    <ligand>
        <name>substrate</name>
    </ligand>
</feature>
<evidence type="ECO:0000256" key="3">
    <source>
        <dbReference type="ARBA" id="ARBA00022726"/>
    </source>
</evidence>
<dbReference type="EMBL" id="MTYJ01000148">
    <property type="protein sequence ID" value="OQV12305.1"/>
    <property type="molecule type" value="Genomic_DNA"/>
</dbReference>
<dbReference type="Pfam" id="PF01048">
    <property type="entry name" value="PNP_UDP_1"/>
    <property type="match status" value="1"/>
</dbReference>
<reference evidence="8" key="1">
    <citation type="submission" date="2017-01" db="EMBL/GenBank/DDBJ databases">
        <title>Comparative genomics of anhydrobiosis in the tardigrade Hypsibius dujardini.</title>
        <authorList>
            <person name="Yoshida Y."/>
            <person name="Koutsovoulos G."/>
            <person name="Laetsch D."/>
            <person name="Stevens L."/>
            <person name="Kumar S."/>
            <person name="Horikawa D."/>
            <person name="Ishino K."/>
            <person name="Komine S."/>
            <person name="Tomita M."/>
            <person name="Blaxter M."/>
            <person name="Arakawa K."/>
        </authorList>
    </citation>
    <scope>NUCLEOTIDE SEQUENCE [LARGE SCALE GENOMIC DNA]</scope>
    <source>
        <strain evidence="8">Z151</strain>
    </source>
</reference>
<keyword evidence="4" id="KW-0963">Cytoplasm</keyword>
<comment type="subunit">
    <text evidence="4">Homotrimer.</text>
</comment>
<comment type="caution">
    <text evidence="4">Lacks conserved residue(s) required for the propagation of feature annotation.</text>
</comment>
<organism evidence="7 8">
    <name type="scientific">Hypsibius exemplaris</name>
    <name type="common">Freshwater tardigrade</name>
    <dbReference type="NCBI Taxonomy" id="2072580"/>
    <lineage>
        <taxon>Eukaryota</taxon>
        <taxon>Metazoa</taxon>
        <taxon>Ecdysozoa</taxon>
        <taxon>Tardigrada</taxon>
        <taxon>Eutardigrada</taxon>
        <taxon>Parachela</taxon>
        <taxon>Hypsibioidea</taxon>
        <taxon>Hypsibiidae</taxon>
        <taxon>Hypsibius</taxon>
    </lineage>
</organism>
<gene>
    <name evidence="7" type="ORF">BV898_13417</name>
</gene>
<dbReference type="PROSITE" id="PS01240">
    <property type="entry name" value="PNP_MTAP_2"/>
    <property type="match status" value="1"/>
</dbReference>